<evidence type="ECO:0000313" key="2">
    <source>
        <dbReference type="Proteomes" id="UP001428341"/>
    </source>
</evidence>
<keyword evidence="2" id="KW-1185">Reference proteome</keyword>
<organism evidence="1 2">
    <name type="scientific">Citrus x changshan-huyou</name>
    <dbReference type="NCBI Taxonomy" id="2935761"/>
    <lineage>
        <taxon>Eukaryota</taxon>
        <taxon>Viridiplantae</taxon>
        <taxon>Streptophyta</taxon>
        <taxon>Embryophyta</taxon>
        <taxon>Tracheophyta</taxon>
        <taxon>Spermatophyta</taxon>
        <taxon>Magnoliopsida</taxon>
        <taxon>eudicotyledons</taxon>
        <taxon>Gunneridae</taxon>
        <taxon>Pentapetalae</taxon>
        <taxon>rosids</taxon>
        <taxon>malvids</taxon>
        <taxon>Sapindales</taxon>
        <taxon>Rutaceae</taxon>
        <taxon>Aurantioideae</taxon>
        <taxon>Citrus</taxon>
    </lineage>
</organism>
<evidence type="ECO:0000313" key="1">
    <source>
        <dbReference type="EMBL" id="KAK9183296.1"/>
    </source>
</evidence>
<dbReference type="AlphaFoldDB" id="A0AAP0LV36"/>
<proteinExistence type="predicted"/>
<reference evidence="1 2" key="1">
    <citation type="submission" date="2024-05" db="EMBL/GenBank/DDBJ databases">
        <title>Haplotype-resolved chromosome-level genome assembly of Huyou (Citrus changshanensis).</title>
        <authorList>
            <person name="Miao C."/>
            <person name="Chen W."/>
            <person name="Wu Y."/>
            <person name="Wang L."/>
            <person name="Zhao S."/>
            <person name="Grierson D."/>
            <person name="Xu C."/>
            <person name="Chen K."/>
        </authorList>
    </citation>
    <scope>NUCLEOTIDE SEQUENCE [LARGE SCALE GENOMIC DNA]</scope>
    <source>
        <strain evidence="1">01-14</strain>
        <tissue evidence="1">Leaf</tissue>
    </source>
</reference>
<comment type="caution">
    <text evidence="1">The sequence shown here is derived from an EMBL/GenBank/DDBJ whole genome shotgun (WGS) entry which is preliminary data.</text>
</comment>
<accession>A0AAP0LV36</accession>
<gene>
    <name evidence="1" type="ORF">WN944_026447</name>
</gene>
<name>A0AAP0LV36_9ROSI</name>
<dbReference type="Proteomes" id="UP001428341">
    <property type="component" value="Unassembled WGS sequence"/>
</dbReference>
<sequence>MVCMTVETEEILGKRIGEVLEVDIGSTGTCLGNCIRVRILMDATKPLKRGIRAKLGGCNEVTHGSPAGQDLKYSHLLKLPNSSVKPRDAQRLLNPAHNTSLKSLVLSHLKRQAQQEVEAMARNFRFTATSSSGPNSKFKRQRVSDKSIDLEPELKRLTRDHLSRKWRVLASILVENNEDYMLERSGTAEPPNVTRNGFGGGLALLWNEDNDMKILSYSKYNINTVITNGDELLQFTGICGHPEQNYHGIRVVETQIDDFLRDEEIYWRQRSKALWLKEGDCNTRYFHAKASSMKRRNTIDGLLDTNNQWREDILDIENEFSNYFMTLFTSCTPSQQNVELALQSLEHKVTAEMNFELDKEFSPEEIKSIIFQMHLSKAPGPNGLSTTLECSVLSGHHGHFTMNERSDGKTNITFELKTVENLRRSIKGKMPLFTCTDSVGLKFLCTVDGDVAAH</sequence>
<dbReference type="EMBL" id="JBCGBO010000024">
    <property type="protein sequence ID" value="KAK9183296.1"/>
    <property type="molecule type" value="Genomic_DNA"/>
</dbReference>
<protein>
    <submittedName>
        <fullName evidence="1">Uncharacterized protein</fullName>
    </submittedName>
</protein>